<name>A0A158Q3S5_DRAME</name>
<keyword evidence="4" id="KW-0067">ATP-binding</keyword>
<dbReference type="SUPFAM" id="SSF52540">
    <property type="entry name" value="P-loop containing nucleoside triphosphate hydrolases"/>
    <property type="match status" value="1"/>
</dbReference>
<dbReference type="GO" id="GO:0016787">
    <property type="term" value="F:hydrolase activity"/>
    <property type="evidence" value="ECO:0007669"/>
    <property type="project" value="UniProtKB-KW"/>
</dbReference>
<evidence type="ECO:0000313" key="5">
    <source>
        <dbReference type="EMBL" id="VDN57260.1"/>
    </source>
</evidence>
<gene>
    <name evidence="5" type="ORF">DME_LOCUS7233</name>
</gene>
<evidence type="ECO:0000313" key="8">
    <source>
        <dbReference type="WBParaSite" id="DME_0000307401-mRNA-1"/>
    </source>
</evidence>
<keyword evidence="3" id="KW-0347">Helicase</keyword>
<dbReference type="EMBL" id="UYYG01001159">
    <property type="protein sequence ID" value="VDN57260.1"/>
    <property type="molecule type" value="Genomic_DNA"/>
</dbReference>
<evidence type="ECO:0000256" key="2">
    <source>
        <dbReference type="ARBA" id="ARBA00022801"/>
    </source>
</evidence>
<sequence>MDAIGFCHLRNAKNRGLIWRKMKRKSDNSLSSFKLTNEQKHSLSYIAYPVNCPACFYQKQLLLDCVQTNTLIALPNEFDAFFVASVLMLNFNRFFLFISFVLILENELEWFPMKKILFIGSTAESNRILSNHFVEITGFRPNNIFVSYAKKKSANVEQWNNSEVIFITAENLLASSLVDVNFENVGLIVIDEAHRAITGSNSVCEVVRRLLFAKAVFRIVALTNDHIDKTAVLQSVVTNLQIGLIRTLSHFKYEISTVFSSPRMQKIYIPVTKEISILRDSLTAAMKPLVNILEQSGVLFTSDISKLANFSLHPLKKIIEMKANHLSDLFTTLFDFFEFLDVLMCEGMISLAFCLLGKRLRQNSTLRCIIEANEQLQGFILQYKSSKSFSISHKVEHLIQIITDTQSFHRGEKSIVVLLLRHRICLANQISKALIDHFKQIPVNVINSGLNPRFDEIDYNQIKNGICNVIILLCDSIKLHSCCVADCLICFDEGLSCVNYTGNILVNNEGRMYSLCTAQYETNLYSLASSESAIDCIPFECIKGAQLCIDNPAIIPDDFSPNFAEFCDEKDEISFFPALDRLSFKMKLDFINHSQLYAKLSKILFSKVTVKKRHFLNKPFFIFKTINDLILIGCKESLLWQDTPQRFATIGHSSSTLTLTKIVSGEAKNKIQWLCSNHSMELIPDNFDVSVASVEFDNISVASMEFVCDDEKPVSLIIYVGNEKIMQLFHYQEADVINADKKN</sequence>
<proteinExistence type="predicted"/>
<keyword evidence="1" id="KW-0547">Nucleotide-binding</keyword>
<dbReference type="AlphaFoldDB" id="A0A158Q3S5"/>
<dbReference type="PROSITE" id="PS00690">
    <property type="entry name" value="DEAH_ATP_HELICASE"/>
    <property type="match status" value="1"/>
</dbReference>
<reference evidence="8" key="1">
    <citation type="submission" date="2016-04" db="UniProtKB">
        <authorList>
            <consortium name="WormBaseParasite"/>
        </authorList>
    </citation>
    <scope>IDENTIFICATION</scope>
</reference>
<evidence type="ECO:0000256" key="4">
    <source>
        <dbReference type="ARBA" id="ARBA00022840"/>
    </source>
</evidence>
<dbReference type="GO" id="GO:0004386">
    <property type="term" value="F:helicase activity"/>
    <property type="evidence" value="ECO:0007669"/>
    <property type="project" value="UniProtKB-KW"/>
</dbReference>
<dbReference type="Gene3D" id="3.40.50.300">
    <property type="entry name" value="P-loop containing nucleotide triphosphate hydrolases"/>
    <property type="match status" value="1"/>
</dbReference>
<dbReference type="InterPro" id="IPR002464">
    <property type="entry name" value="DNA/RNA_helicase_DEAH_CS"/>
</dbReference>
<dbReference type="PANTHER" id="PTHR14025:SF20">
    <property type="entry name" value="FANCONI ANEMIA GROUP M PROTEIN"/>
    <property type="match status" value="1"/>
</dbReference>
<evidence type="ECO:0000313" key="7">
    <source>
        <dbReference type="Proteomes" id="UP000274756"/>
    </source>
</evidence>
<dbReference type="Proteomes" id="UP000274756">
    <property type="component" value="Unassembled WGS sequence"/>
</dbReference>
<keyword evidence="2" id="KW-0378">Hydrolase</keyword>
<evidence type="ECO:0000256" key="1">
    <source>
        <dbReference type="ARBA" id="ARBA00022741"/>
    </source>
</evidence>
<accession>A0A158Q3S5</accession>
<dbReference type="STRING" id="318479.A0A158Q3S5"/>
<dbReference type="OrthoDB" id="787137at2759"/>
<dbReference type="WBParaSite" id="DME_0000307401-mRNA-1">
    <property type="protein sequence ID" value="DME_0000307401-mRNA-1"/>
    <property type="gene ID" value="DME_0000307401"/>
</dbReference>
<dbReference type="InterPro" id="IPR027417">
    <property type="entry name" value="P-loop_NTPase"/>
</dbReference>
<dbReference type="PANTHER" id="PTHR14025">
    <property type="entry name" value="FANCONI ANEMIA GROUP M FANCM FAMILY MEMBER"/>
    <property type="match status" value="1"/>
</dbReference>
<protein>
    <submittedName>
        <fullName evidence="8">Helicase ATP-binding domain-containing protein</fullName>
    </submittedName>
</protein>
<evidence type="ECO:0000313" key="6">
    <source>
        <dbReference type="Proteomes" id="UP000038040"/>
    </source>
</evidence>
<dbReference type="GO" id="GO:0005524">
    <property type="term" value="F:ATP binding"/>
    <property type="evidence" value="ECO:0007669"/>
    <property type="project" value="UniProtKB-KW"/>
</dbReference>
<dbReference type="Proteomes" id="UP000038040">
    <property type="component" value="Unplaced"/>
</dbReference>
<reference evidence="5 7" key="2">
    <citation type="submission" date="2018-11" db="EMBL/GenBank/DDBJ databases">
        <authorList>
            <consortium name="Pathogen Informatics"/>
        </authorList>
    </citation>
    <scope>NUCLEOTIDE SEQUENCE [LARGE SCALE GENOMIC DNA]</scope>
</reference>
<keyword evidence="7" id="KW-1185">Reference proteome</keyword>
<organism evidence="6 8">
    <name type="scientific">Dracunculus medinensis</name>
    <name type="common">Guinea worm</name>
    <dbReference type="NCBI Taxonomy" id="318479"/>
    <lineage>
        <taxon>Eukaryota</taxon>
        <taxon>Metazoa</taxon>
        <taxon>Ecdysozoa</taxon>
        <taxon>Nematoda</taxon>
        <taxon>Chromadorea</taxon>
        <taxon>Rhabditida</taxon>
        <taxon>Spirurina</taxon>
        <taxon>Dracunculoidea</taxon>
        <taxon>Dracunculidae</taxon>
        <taxon>Dracunculus</taxon>
    </lineage>
</organism>
<evidence type="ECO:0000256" key="3">
    <source>
        <dbReference type="ARBA" id="ARBA00022806"/>
    </source>
</evidence>